<proteinExistence type="inferred from homology"/>
<keyword evidence="5 6" id="KW-0472">Membrane</keyword>
<evidence type="ECO:0000313" key="8">
    <source>
        <dbReference type="EMBL" id="AOW15124.1"/>
    </source>
</evidence>
<dbReference type="AlphaFoldDB" id="A0A167GB82"/>
<dbReference type="OrthoDB" id="7348996at2"/>
<evidence type="ECO:0000313" key="9">
    <source>
        <dbReference type="EMBL" id="OAD39213.1"/>
    </source>
</evidence>
<evidence type="ECO:0000259" key="7">
    <source>
        <dbReference type="Pfam" id="PF09335"/>
    </source>
</evidence>
<evidence type="ECO:0000256" key="5">
    <source>
        <dbReference type="ARBA" id="ARBA00023136"/>
    </source>
</evidence>
<dbReference type="Proteomes" id="UP000185680">
    <property type="component" value="Chromosome"/>
</dbReference>
<dbReference type="PANTHER" id="PTHR12677">
    <property type="entry name" value="GOLGI APPARATUS MEMBRANE PROTEIN TVP38-RELATED"/>
    <property type="match status" value="1"/>
</dbReference>
<name>A0A167GB82_9BURK</name>
<gene>
    <name evidence="8" type="ORF">LPB072_22255</name>
    <name evidence="9" type="ORF">LPB72_21640</name>
</gene>
<dbReference type="InterPro" id="IPR015414">
    <property type="entry name" value="TMEM64"/>
</dbReference>
<dbReference type="Proteomes" id="UP000185657">
    <property type="component" value="Unassembled WGS sequence"/>
</dbReference>
<comment type="similarity">
    <text evidence="6">Belongs to the TVP38/TMEM64 family.</text>
</comment>
<dbReference type="GO" id="GO:0005886">
    <property type="term" value="C:plasma membrane"/>
    <property type="evidence" value="ECO:0007669"/>
    <property type="project" value="UniProtKB-SubCell"/>
</dbReference>
<keyword evidence="4 6" id="KW-1133">Transmembrane helix</keyword>
<keyword evidence="2 6" id="KW-1003">Cell membrane</keyword>
<evidence type="ECO:0000313" key="11">
    <source>
        <dbReference type="Proteomes" id="UP000185680"/>
    </source>
</evidence>
<evidence type="ECO:0000256" key="3">
    <source>
        <dbReference type="ARBA" id="ARBA00022692"/>
    </source>
</evidence>
<feature type="transmembrane region" description="Helical" evidence="6">
    <location>
        <begin position="40"/>
        <end position="60"/>
    </location>
</feature>
<feature type="domain" description="VTT" evidence="7">
    <location>
        <begin position="63"/>
        <end position="178"/>
    </location>
</feature>
<protein>
    <recommendedName>
        <fullName evidence="6">TVP38/TMEM64 family membrane protein</fullName>
    </recommendedName>
</protein>
<comment type="subcellular location">
    <subcellularLocation>
        <location evidence="1 6">Cell membrane</location>
        <topology evidence="1 6">Multi-pass membrane protein</topology>
    </subcellularLocation>
</comment>
<sequence length="231" mass="25370">MKSLLKPLLLALALGLAFFSIHLGWWGPVTEDVLLQRLFAQHWTVAWPVFIVGSVVYTALGGPRQVLALSCGILFGGLNGALIGTLLTGLGALLTMFAVQRLSLVWVRKRYERKIALIKAVLAEDTWIWVCVIRLMPVGSNLVTNIAAALSDLRLSSVFLGSLPGYLPQMMIFSFAGAGFALHDGSKLWISLGLLVCSTALGLYLYHHGFKQRLRRYKIEHANDDAQQPVV</sequence>
<reference evidence="8 11" key="2">
    <citation type="submission" date="2016-10" db="EMBL/GenBank/DDBJ databases">
        <title>Hydorgenophaga sp. LPB0072 isolated from gastropod.</title>
        <authorList>
            <person name="Kim E."/>
            <person name="Yi H."/>
        </authorList>
    </citation>
    <scope>NUCLEOTIDE SEQUENCE [LARGE SCALE GENOMIC DNA]</scope>
    <source>
        <strain evidence="8 11">LPB0072</strain>
    </source>
</reference>
<dbReference type="EMBL" id="LVWD01000043">
    <property type="protein sequence ID" value="OAD39213.1"/>
    <property type="molecule type" value="Genomic_DNA"/>
</dbReference>
<evidence type="ECO:0000256" key="6">
    <source>
        <dbReference type="RuleBase" id="RU366058"/>
    </source>
</evidence>
<keyword evidence="3 6" id="KW-0812">Transmembrane</keyword>
<keyword evidence="10" id="KW-1185">Reference proteome</keyword>
<dbReference type="RefSeq" id="WP_066096333.1">
    <property type="nucleotide sequence ID" value="NZ_CP017476.1"/>
</dbReference>
<reference evidence="9 10" key="1">
    <citation type="submission" date="2016-02" db="EMBL/GenBank/DDBJ databases">
        <title>Draft genome sequence of Hydrogenophaga sp. LPB0072.</title>
        <authorList>
            <person name="Shin S.-K."/>
            <person name="Yi H."/>
        </authorList>
    </citation>
    <scope>NUCLEOTIDE SEQUENCE [LARGE SCALE GENOMIC DNA]</scope>
    <source>
        <strain evidence="9 10">LPB0072</strain>
    </source>
</reference>
<dbReference type="InterPro" id="IPR032816">
    <property type="entry name" value="VTT_dom"/>
</dbReference>
<feature type="transmembrane region" description="Helical" evidence="6">
    <location>
        <begin position="188"/>
        <end position="206"/>
    </location>
</feature>
<feature type="transmembrane region" description="Helical" evidence="6">
    <location>
        <begin position="127"/>
        <end position="151"/>
    </location>
</feature>
<accession>A0A167GB82</accession>
<evidence type="ECO:0000313" key="10">
    <source>
        <dbReference type="Proteomes" id="UP000185657"/>
    </source>
</evidence>
<evidence type="ECO:0000256" key="4">
    <source>
        <dbReference type="ARBA" id="ARBA00022989"/>
    </source>
</evidence>
<evidence type="ECO:0000256" key="1">
    <source>
        <dbReference type="ARBA" id="ARBA00004651"/>
    </source>
</evidence>
<dbReference type="PANTHER" id="PTHR12677:SF59">
    <property type="entry name" value="GOLGI APPARATUS MEMBRANE PROTEIN TVP38-RELATED"/>
    <property type="match status" value="1"/>
</dbReference>
<evidence type="ECO:0000256" key="2">
    <source>
        <dbReference type="ARBA" id="ARBA00022475"/>
    </source>
</evidence>
<feature type="transmembrane region" description="Helical" evidence="6">
    <location>
        <begin position="72"/>
        <end position="99"/>
    </location>
</feature>
<feature type="transmembrane region" description="Helical" evidence="6">
    <location>
        <begin position="163"/>
        <end position="182"/>
    </location>
</feature>
<dbReference type="EMBL" id="CP017476">
    <property type="protein sequence ID" value="AOW15124.1"/>
    <property type="molecule type" value="Genomic_DNA"/>
</dbReference>
<organism evidence="8 11">
    <name type="scientific">Hydrogenophaga crassostreae</name>
    <dbReference type="NCBI Taxonomy" id="1763535"/>
    <lineage>
        <taxon>Bacteria</taxon>
        <taxon>Pseudomonadati</taxon>
        <taxon>Pseudomonadota</taxon>
        <taxon>Betaproteobacteria</taxon>
        <taxon>Burkholderiales</taxon>
        <taxon>Comamonadaceae</taxon>
        <taxon>Hydrogenophaga</taxon>
    </lineage>
</organism>
<dbReference type="Pfam" id="PF09335">
    <property type="entry name" value="VTT_dom"/>
    <property type="match status" value="1"/>
</dbReference>
<dbReference type="KEGG" id="hyl:LPB072_22255"/>
<dbReference type="STRING" id="1763535.LPB072_22255"/>